<dbReference type="Proteomes" id="UP000585050">
    <property type="component" value="Unassembled WGS sequence"/>
</dbReference>
<dbReference type="SUPFAM" id="SSF63829">
    <property type="entry name" value="Calcium-dependent phosphotriesterase"/>
    <property type="match status" value="1"/>
</dbReference>
<accession>A0A7X8XUC5</accession>
<dbReference type="EMBL" id="JABAIL010000001">
    <property type="protein sequence ID" value="NLR90211.1"/>
    <property type="molecule type" value="Genomic_DNA"/>
</dbReference>
<gene>
    <name evidence="1" type="ORF">HGP29_03290</name>
</gene>
<dbReference type="AlphaFoldDB" id="A0A7X8XUC5"/>
<dbReference type="RefSeq" id="WP_168880920.1">
    <property type="nucleotide sequence ID" value="NZ_JABAIL010000001.1"/>
</dbReference>
<evidence type="ECO:0000313" key="1">
    <source>
        <dbReference type="EMBL" id="NLR90211.1"/>
    </source>
</evidence>
<protein>
    <submittedName>
        <fullName evidence="1">Uncharacterized protein</fullName>
    </submittedName>
</protein>
<organism evidence="1 2">
    <name type="scientific">Flammeovirga agarivorans</name>
    <dbReference type="NCBI Taxonomy" id="2726742"/>
    <lineage>
        <taxon>Bacteria</taxon>
        <taxon>Pseudomonadati</taxon>
        <taxon>Bacteroidota</taxon>
        <taxon>Cytophagia</taxon>
        <taxon>Cytophagales</taxon>
        <taxon>Flammeovirgaceae</taxon>
        <taxon>Flammeovirga</taxon>
    </lineage>
</organism>
<keyword evidence="2" id="KW-1185">Reference proteome</keyword>
<sequence>MEKNWSYLLINSIICFVLASFTVKGQELLFEVTVGEVSSVDIDRTGKVYVVDSQGNVTQYIGKEVHRRYSPTTPAEIQIDAWPMLNTTVFSPDWQGIQILGQQLTLQNEYLFDPSLVEYASVATNSTDGGIWLYDQPAFRLKKYYPDQNNIGLDVSLEQIINQPSWNPTWIREYQNNLYVVDEYQGLYVFDLLGNILSEPFYISKCRSIGFTDKEFYWLKGGKLKFKSLYGTEEREINLPDRKVNFVLYDATQKRVYCFIKDTMKAYQLVN</sequence>
<reference evidence="1 2" key="1">
    <citation type="submission" date="2020-04" db="EMBL/GenBank/DDBJ databases">
        <title>Flammeovirga sp. SR4, a novel species isolated from seawater.</title>
        <authorList>
            <person name="Wang X."/>
        </authorList>
    </citation>
    <scope>NUCLEOTIDE SEQUENCE [LARGE SCALE GENOMIC DNA]</scope>
    <source>
        <strain evidence="1 2">SR4</strain>
    </source>
</reference>
<proteinExistence type="predicted"/>
<comment type="caution">
    <text evidence="1">The sequence shown here is derived from an EMBL/GenBank/DDBJ whole genome shotgun (WGS) entry which is preliminary data.</text>
</comment>
<evidence type="ECO:0000313" key="2">
    <source>
        <dbReference type="Proteomes" id="UP000585050"/>
    </source>
</evidence>
<name>A0A7X8XUC5_9BACT</name>